<dbReference type="Gene3D" id="3.30.710.10">
    <property type="entry name" value="Potassium Channel Kv1.1, Chain A"/>
    <property type="match status" value="1"/>
</dbReference>
<evidence type="ECO:0000313" key="2">
    <source>
        <dbReference type="Proteomes" id="UP001174691"/>
    </source>
</evidence>
<accession>A0AA38S9I4</accession>
<dbReference type="AlphaFoldDB" id="A0AA38S9I4"/>
<comment type="caution">
    <text evidence="1">The sequence shown here is derived from an EMBL/GenBank/DDBJ whole genome shotgun (WGS) entry which is preliminary data.</text>
</comment>
<evidence type="ECO:0008006" key="3">
    <source>
        <dbReference type="Google" id="ProtNLM"/>
    </source>
</evidence>
<dbReference type="EMBL" id="JANBVN010000032">
    <property type="protein sequence ID" value="KAJ9160675.1"/>
    <property type="molecule type" value="Genomic_DNA"/>
</dbReference>
<organism evidence="1 2">
    <name type="scientific">Coniochaeta hoffmannii</name>
    <dbReference type="NCBI Taxonomy" id="91930"/>
    <lineage>
        <taxon>Eukaryota</taxon>
        <taxon>Fungi</taxon>
        <taxon>Dikarya</taxon>
        <taxon>Ascomycota</taxon>
        <taxon>Pezizomycotina</taxon>
        <taxon>Sordariomycetes</taxon>
        <taxon>Sordariomycetidae</taxon>
        <taxon>Coniochaetales</taxon>
        <taxon>Coniochaetaceae</taxon>
        <taxon>Coniochaeta</taxon>
    </lineage>
</organism>
<proteinExistence type="predicted"/>
<reference evidence="1" key="1">
    <citation type="submission" date="2022-07" db="EMBL/GenBank/DDBJ databases">
        <title>Fungi with potential for degradation of polypropylene.</title>
        <authorList>
            <person name="Gostincar C."/>
        </authorList>
    </citation>
    <scope>NUCLEOTIDE SEQUENCE</scope>
    <source>
        <strain evidence="1">EXF-13287</strain>
    </source>
</reference>
<evidence type="ECO:0000313" key="1">
    <source>
        <dbReference type="EMBL" id="KAJ9160675.1"/>
    </source>
</evidence>
<keyword evidence="2" id="KW-1185">Reference proteome</keyword>
<dbReference type="Proteomes" id="UP001174691">
    <property type="component" value="Unassembled WGS sequence"/>
</dbReference>
<dbReference type="InterPro" id="IPR011333">
    <property type="entry name" value="SKP1/BTB/POZ_sf"/>
</dbReference>
<sequence length="174" mass="19753">MSISRRPDGKLDVSSETFDQHGDLRLVVGEEKAVSLVCSRALARASPTFFNTLLYGNFAEAEKRKDGDWLVELPEDDPYALCLVLNIIHGRFERVPNRLSELDLYQATVLTDKYGLTHILRPWVQSWLNPNPTISADVAAAHRAWIAWELGDHQLFSRTCTDLLKHLHNKDLTS</sequence>
<gene>
    <name evidence="1" type="ORF">NKR19_g3039</name>
</gene>
<protein>
    <recommendedName>
        <fullName evidence="3">BTB domain-containing protein</fullName>
    </recommendedName>
</protein>
<name>A0AA38S9I4_9PEZI</name>